<name>A0A3P6AIS8_BRACM</name>
<accession>A0A3P6AIS8</accession>
<sequence>MSSLFTPFSALPLRQTRATVSCCSSGILSFYSRNGVWFVLELCLFVLKLILVETTVSEFICNISPNITLGWGLTSRVVVAGHVSFIKEVAVTEPPTHLQHLLKVLQTRGETIISPGTKQGLIPLAIPLSKDSSVGSVTALLRWPTAPPGLDMPVVEVWRSGVRLIARNVDEYIHRILVEEDAQEMSELYIASAEAGEKLYKKGAFAESQIDNLDVYVLKKASVGLFPDVLEKKVLRHFDEGDHVSAMVTGEFYTRKDLFPGFGRPFVYYANILQKVGRDSEAKEAAREVASIAQWEDEQIEFIREKVSDEGRFEDLKKGKDPIQVALDVAAFLLDLASIEGTWSESLHHIAKCYEEAGLKDMSNFILYTDDK</sequence>
<proteinExistence type="predicted"/>
<dbReference type="PANTHER" id="PTHR35115">
    <property type="entry name" value="CYCLIN DELTA-3"/>
    <property type="match status" value="1"/>
</dbReference>
<reference evidence="1" key="1">
    <citation type="submission" date="2018-11" db="EMBL/GenBank/DDBJ databases">
        <authorList>
            <consortium name="Genoscope - CEA"/>
            <person name="William W."/>
        </authorList>
    </citation>
    <scope>NUCLEOTIDE SEQUENCE</scope>
</reference>
<organism evidence="1">
    <name type="scientific">Brassica campestris</name>
    <name type="common">Field mustard</name>
    <dbReference type="NCBI Taxonomy" id="3711"/>
    <lineage>
        <taxon>Eukaryota</taxon>
        <taxon>Viridiplantae</taxon>
        <taxon>Streptophyta</taxon>
        <taxon>Embryophyta</taxon>
        <taxon>Tracheophyta</taxon>
        <taxon>Spermatophyta</taxon>
        <taxon>Magnoliopsida</taxon>
        <taxon>eudicotyledons</taxon>
        <taxon>Gunneridae</taxon>
        <taxon>Pentapetalae</taxon>
        <taxon>rosids</taxon>
        <taxon>malvids</taxon>
        <taxon>Brassicales</taxon>
        <taxon>Brassicaceae</taxon>
        <taxon>Brassiceae</taxon>
        <taxon>Brassica</taxon>
    </lineage>
</organism>
<gene>
    <name evidence="1" type="ORF">BRAA03T15329Z</name>
</gene>
<dbReference type="PANTHER" id="PTHR35115:SF1">
    <property type="entry name" value="PROTEIN IN CHLOROPLAST ATPASE BIOGENESIS, CHLOROPLASTIC"/>
    <property type="match status" value="1"/>
</dbReference>
<evidence type="ECO:0008006" key="2">
    <source>
        <dbReference type="Google" id="ProtNLM"/>
    </source>
</evidence>
<protein>
    <recommendedName>
        <fullName evidence="2">Cyclin delta-3</fullName>
    </recommendedName>
</protein>
<dbReference type="EMBL" id="LR031572">
    <property type="protein sequence ID" value="VDC84111.1"/>
    <property type="molecule type" value="Genomic_DNA"/>
</dbReference>
<dbReference type="AlphaFoldDB" id="A0A3P6AIS8"/>
<evidence type="ECO:0000313" key="1">
    <source>
        <dbReference type="EMBL" id="VDC84111.1"/>
    </source>
</evidence>
<dbReference type="InterPro" id="IPR045287">
    <property type="entry name" value="PAB"/>
</dbReference>